<feature type="domain" description="Cadherin" evidence="9">
    <location>
        <begin position="359"/>
        <end position="468"/>
    </location>
</feature>
<comment type="subcellular location">
    <subcellularLocation>
        <location evidence="1">Membrane</location>
    </subcellularLocation>
</comment>
<dbReference type="GeneTree" id="ENSGT00940000164955"/>
<evidence type="ECO:0000259" key="9">
    <source>
        <dbReference type="PROSITE" id="PS50268"/>
    </source>
</evidence>
<evidence type="ECO:0000256" key="8">
    <source>
        <dbReference type="SAM" id="SignalP"/>
    </source>
</evidence>
<reference evidence="11" key="3">
    <citation type="journal article" date="2014" name="Nature">
        <title>Elephant shark genome provides unique insights into gnathostome evolution.</title>
        <authorList>
            <consortium name="International Elephant Shark Genome Sequencing Consortium"/>
            <person name="Venkatesh B."/>
            <person name="Lee A.P."/>
            <person name="Ravi V."/>
            <person name="Maurya A.K."/>
            <person name="Lian M.M."/>
            <person name="Swann J.B."/>
            <person name="Ohta Y."/>
            <person name="Flajnik M.F."/>
            <person name="Sutoh Y."/>
            <person name="Kasahara M."/>
            <person name="Hoon S."/>
            <person name="Gangu V."/>
            <person name="Roy S.W."/>
            <person name="Irimia M."/>
            <person name="Korzh V."/>
            <person name="Kondrychyn I."/>
            <person name="Lim Z.W."/>
            <person name="Tay B.H."/>
            <person name="Tohari S."/>
            <person name="Kong K.W."/>
            <person name="Ho S."/>
            <person name="Lorente-Galdos B."/>
            <person name="Quilez J."/>
            <person name="Marques-Bonet T."/>
            <person name="Raney B.J."/>
            <person name="Ingham P.W."/>
            <person name="Tay A."/>
            <person name="Hillier L.W."/>
            <person name="Minx P."/>
            <person name="Boehm T."/>
            <person name="Wilson R.K."/>
            <person name="Brenner S."/>
            <person name="Warren W.C."/>
        </authorList>
    </citation>
    <scope>NUCLEOTIDE SEQUENCE [LARGE SCALE GENOMIC DNA]</scope>
</reference>
<dbReference type="GO" id="GO:0034332">
    <property type="term" value="P:adherens junction organization"/>
    <property type="evidence" value="ECO:0007669"/>
    <property type="project" value="TreeGrafter"/>
</dbReference>
<dbReference type="PRINTS" id="PR00205">
    <property type="entry name" value="CADHERIN"/>
</dbReference>
<keyword evidence="2" id="KW-0677">Repeat</keyword>
<keyword evidence="11" id="KW-1185">Reference proteome</keyword>
<feature type="compositionally biased region" description="Basic and acidic residues" evidence="6">
    <location>
        <begin position="901"/>
        <end position="940"/>
    </location>
</feature>
<evidence type="ECO:0000256" key="1">
    <source>
        <dbReference type="ARBA" id="ARBA00004370"/>
    </source>
</evidence>
<dbReference type="CDD" id="cd11304">
    <property type="entry name" value="Cadherin_repeat"/>
    <property type="match status" value="2"/>
</dbReference>
<sequence length="976" mass="103168">MKTKHLLQCYRGLWLFLCFFLSLQSVVNPLQCSQFNACCVDDLILVVPEDKQPQAVISPIVKKSTDITVTIKNQVDVPMLTIIGDNLVLKDSIDYESPGKKVLDVKFLCSSTNSPEESLDFYFQITNVNDNPPKFPNTVMDVEIGELFPIGPWITVSANDADGDPIAYSLNPKSSGADYFILKNVNNAEISLNKALDYEEVKNLQLILQAEDQGNPPLKETATVTINIRVLDIDNKPPSFQPCKFPSKNICVNAVYSGDVTIKKPETGPLTLTPGPLYALDGDKVLNEPIVYEIIDGDQNNHFKIDATSGNITLVNVIDTLDPVVLTVMASQQNDKYKYTTTTVTIKVLEVNHNKPTFATQPYTGIVMLNSEVDSIVVEKGTKPLIVQAEDADFPAFFNPSITYEIKPSDKFKITRDGFIFTKVVLSNPGELIKLKIIALDETSKETAECDLEVQVSNADATTVRPTTGTGPTKPTNQPPGTGPAKPTNQPPGTGPAKPTNQPPGTGPAKPTNQPPGTGPAKPTNQPPGTGPAKPTNQPPGTGPAKPTNQPPGTGPAKPTNQPPGTGPAKPTNQPPGTGPAKPTNQPPGTGPAKPTNQPPGTGPAKPTNQPPGTGPTTAKAPIVSPGSSSPKPPAPGSTSATTTATTTVSGGSRPTKPPTQPPGPEPTHTGSTTLPQASSPAIKPTGAQSSTTKSPGSAGSTTVKSPGPGPGPGTEPVTGRTTSSSGPTYHPPSPGVTPDSTAKPGPPDGTATGSPSSYPTVDPSLVYGVKDMVALGVPLAILLLIALIVIAILLRKISKGKMEWKRIRKLSVAKRNAFGGSSNSTKPNGLQFVNEGYLEDDKPSGLEKGILKSSWTPTTNEASITALAAALEPKLEASVPTKASEKSKPQNNNSEDNEGDGDKEVKSILTKERKSDEGYKAVWFREDIDPEAKEERVIETGDDDDAEEMEEDKPGRNRGVSFAPEDDNDEQSYQL</sequence>
<dbReference type="AlphaFoldDB" id="A0A4W3JUY6"/>
<keyword evidence="8" id="KW-0732">Signal</keyword>
<dbReference type="GeneID" id="103189087"/>
<dbReference type="GO" id="GO:0000902">
    <property type="term" value="P:cell morphogenesis"/>
    <property type="evidence" value="ECO:0007669"/>
    <property type="project" value="TreeGrafter"/>
</dbReference>
<evidence type="ECO:0000313" key="10">
    <source>
        <dbReference type="Ensembl" id="ENSCMIP00000046627.1"/>
    </source>
</evidence>
<evidence type="ECO:0000256" key="3">
    <source>
        <dbReference type="ARBA" id="ARBA00022837"/>
    </source>
</evidence>
<dbReference type="GO" id="GO:0016339">
    <property type="term" value="P:calcium-dependent cell-cell adhesion via plasma membrane cell adhesion molecules"/>
    <property type="evidence" value="ECO:0007669"/>
    <property type="project" value="TreeGrafter"/>
</dbReference>
<dbReference type="OrthoDB" id="8958491at2759"/>
<evidence type="ECO:0000256" key="5">
    <source>
        <dbReference type="PROSITE-ProRule" id="PRU00043"/>
    </source>
</evidence>
<feature type="signal peptide" evidence="8">
    <location>
        <begin position="1"/>
        <end position="29"/>
    </location>
</feature>
<dbReference type="InterPro" id="IPR002126">
    <property type="entry name" value="Cadherin-like_dom"/>
</dbReference>
<dbReference type="CTD" id="101886483"/>
<reference evidence="10" key="4">
    <citation type="submission" date="2025-08" db="UniProtKB">
        <authorList>
            <consortium name="Ensembl"/>
        </authorList>
    </citation>
    <scope>IDENTIFICATION</scope>
</reference>
<feature type="compositionally biased region" description="Pro residues" evidence="6">
    <location>
        <begin position="656"/>
        <end position="666"/>
    </location>
</feature>
<feature type="compositionally biased region" description="Low complexity" evidence="6">
    <location>
        <begin position="462"/>
        <end position="476"/>
    </location>
</feature>
<evidence type="ECO:0000256" key="2">
    <source>
        <dbReference type="ARBA" id="ARBA00022737"/>
    </source>
</evidence>
<feature type="domain" description="Cadherin" evidence="9">
    <location>
        <begin position="277"/>
        <end position="358"/>
    </location>
</feature>
<dbReference type="GO" id="GO:0007043">
    <property type="term" value="P:cell-cell junction assembly"/>
    <property type="evidence" value="ECO:0007669"/>
    <property type="project" value="TreeGrafter"/>
</dbReference>
<dbReference type="OMA" id="VRRNDHK"/>
<dbReference type="InParanoid" id="A0A4W3JUY6"/>
<dbReference type="PANTHER" id="PTHR24027:SF414">
    <property type="entry name" value="CADHERIN-RELATED FAMILY MEMBER 5 ISOFORM X1"/>
    <property type="match status" value="1"/>
</dbReference>
<dbReference type="SUPFAM" id="SSF49313">
    <property type="entry name" value="Cadherin-like"/>
    <property type="match status" value="3"/>
</dbReference>
<feature type="chain" id="PRO_5021491085" description="Cadherin domain-containing protein" evidence="8">
    <location>
        <begin position="30"/>
        <end position="976"/>
    </location>
</feature>
<accession>A0A4W3JUY6</accession>
<feature type="transmembrane region" description="Helical" evidence="7">
    <location>
        <begin position="773"/>
        <end position="795"/>
    </location>
</feature>
<dbReference type="GO" id="GO:0016342">
    <property type="term" value="C:catenin complex"/>
    <property type="evidence" value="ECO:0007669"/>
    <property type="project" value="TreeGrafter"/>
</dbReference>
<dbReference type="Pfam" id="PF00028">
    <property type="entry name" value="Cadherin"/>
    <property type="match status" value="2"/>
</dbReference>
<feature type="compositionally biased region" description="Polar residues" evidence="6">
    <location>
        <begin position="687"/>
        <end position="699"/>
    </location>
</feature>
<name>A0A4W3JUY6_CALMI</name>
<keyword evidence="7" id="KW-0812">Transmembrane</keyword>
<dbReference type="GO" id="GO:0005509">
    <property type="term" value="F:calcium ion binding"/>
    <property type="evidence" value="ECO:0007669"/>
    <property type="project" value="UniProtKB-UniRule"/>
</dbReference>
<feature type="region of interest" description="Disordered" evidence="6">
    <location>
        <begin position="457"/>
        <end position="760"/>
    </location>
</feature>
<evidence type="ECO:0000256" key="4">
    <source>
        <dbReference type="ARBA" id="ARBA00023136"/>
    </source>
</evidence>
<dbReference type="GO" id="GO:0016477">
    <property type="term" value="P:cell migration"/>
    <property type="evidence" value="ECO:0007669"/>
    <property type="project" value="TreeGrafter"/>
</dbReference>
<gene>
    <name evidence="10" type="primary">cdhr5b</name>
</gene>
<dbReference type="Gene3D" id="2.60.40.60">
    <property type="entry name" value="Cadherins"/>
    <property type="match status" value="3"/>
</dbReference>
<dbReference type="GO" id="GO:0005912">
    <property type="term" value="C:adherens junction"/>
    <property type="evidence" value="ECO:0007669"/>
    <property type="project" value="TreeGrafter"/>
</dbReference>
<keyword evidence="7" id="KW-1133">Transmembrane helix</keyword>
<protein>
    <recommendedName>
        <fullName evidence="9">Cadherin domain-containing protein</fullName>
    </recommendedName>
</protein>
<keyword evidence="3 5" id="KW-0106">Calcium</keyword>
<feature type="domain" description="Cadherin" evidence="9">
    <location>
        <begin position="136"/>
        <end position="240"/>
    </location>
</feature>
<dbReference type="Proteomes" id="UP000314986">
    <property type="component" value="Unassembled WGS sequence"/>
</dbReference>
<feature type="compositionally biased region" description="Acidic residues" evidence="6">
    <location>
        <begin position="941"/>
        <end position="952"/>
    </location>
</feature>
<evidence type="ECO:0000256" key="7">
    <source>
        <dbReference type="SAM" id="Phobius"/>
    </source>
</evidence>
<feature type="compositionally biased region" description="Polar residues" evidence="6">
    <location>
        <begin position="671"/>
        <end position="680"/>
    </location>
</feature>
<feature type="compositionally biased region" description="Acidic residues" evidence="6">
    <location>
        <begin position="965"/>
        <end position="976"/>
    </location>
</feature>
<dbReference type="GO" id="GO:0008013">
    <property type="term" value="F:beta-catenin binding"/>
    <property type="evidence" value="ECO:0007669"/>
    <property type="project" value="TreeGrafter"/>
</dbReference>
<dbReference type="PROSITE" id="PS50268">
    <property type="entry name" value="CADHERIN_2"/>
    <property type="match status" value="3"/>
</dbReference>
<proteinExistence type="predicted"/>
<feature type="compositionally biased region" description="Low complexity" evidence="6">
    <location>
        <begin position="637"/>
        <end position="655"/>
    </location>
</feature>
<evidence type="ECO:0000256" key="6">
    <source>
        <dbReference type="SAM" id="MobiDB-lite"/>
    </source>
</evidence>
<dbReference type="GO" id="GO:0045296">
    <property type="term" value="F:cadherin binding"/>
    <property type="evidence" value="ECO:0007669"/>
    <property type="project" value="TreeGrafter"/>
</dbReference>
<reference evidence="10" key="5">
    <citation type="submission" date="2025-09" db="UniProtKB">
        <authorList>
            <consortium name="Ensembl"/>
        </authorList>
    </citation>
    <scope>IDENTIFICATION</scope>
</reference>
<organism evidence="10 11">
    <name type="scientific">Callorhinchus milii</name>
    <name type="common">Ghost shark</name>
    <dbReference type="NCBI Taxonomy" id="7868"/>
    <lineage>
        <taxon>Eukaryota</taxon>
        <taxon>Metazoa</taxon>
        <taxon>Chordata</taxon>
        <taxon>Craniata</taxon>
        <taxon>Vertebrata</taxon>
        <taxon>Chondrichthyes</taxon>
        <taxon>Holocephali</taxon>
        <taxon>Chimaeriformes</taxon>
        <taxon>Callorhinchidae</taxon>
        <taxon>Callorhinchus</taxon>
    </lineage>
</organism>
<dbReference type="PRINTS" id="PR01217">
    <property type="entry name" value="PRICHEXTENSN"/>
</dbReference>
<feature type="region of interest" description="Disordered" evidence="6">
    <location>
        <begin position="878"/>
        <end position="976"/>
    </location>
</feature>
<dbReference type="GO" id="GO:0044331">
    <property type="term" value="P:cell-cell adhesion mediated by cadherin"/>
    <property type="evidence" value="ECO:0007669"/>
    <property type="project" value="TreeGrafter"/>
</dbReference>
<dbReference type="KEGG" id="cmk:103189087"/>
<dbReference type="SMART" id="SM00112">
    <property type="entry name" value="CA"/>
    <property type="match status" value="3"/>
</dbReference>
<dbReference type="PANTHER" id="PTHR24027">
    <property type="entry name" value="CADHERIN-23"/>
    <property type="match status" value="1"/>
</dbReference>
<dbReference type="STRING" id="7868.ENSCMIP00000046627"/>
<dbReference type="GO" id="GO:0007156">
    <property type="term" value="P:homophilic cell adhesion via plasma membrane adhesion molecules"/>
    <property type="evidence" value="ECO:0007669"/>
    <property type="project" value="InterPro"/>
</dbReference>
<reference evidence="11" key="2">
    <citation type="journal article" date="2007" name="PLoS Biol.">
        <title>Survey sequencing and comparative analysis of the elephant shark (Callorhinchus milii) genome.</title>
        <authorList>
            <person name="Venkatesh B."/>
            <person name="Kirkness E.F."/>
            <person name="Loh Y.H."/>
            <person name="Halpern A.L."/>
            <person name="Lee A.P."/>
            <person name="Johnson J."/>
            <person name="Dandona N."/>
            <person name="Viswanathan L.D."/>
            <person name="Tay A."/>
            <person name="Venter J.C."/>
            <person name="Strausberg R.L."/>
            <person name="Brenner S."/>
        </authorList>
    </citation>
    <scope>NUCLEOTIDE SEQUENCE [LARGE SCALE GENOMIC DNA]</scope>
</reference>
<dbReference type="InterPro" id="IPR039808">
    <property type="entry name" value="Cadherin"/>
</dbReference>
<dbReference type="Ensembl" id="ENSCMIT00000047289.1">
    <property type="protein sequence ID" value="ENSCMIP00000046627.1"/>
    <property type="gene ID" value="ENSCMIG00000019168.1"/>
</dbReference>
<keyword evidence="4 7" id="KW-0472">Membrane</keyword>
<evidence type="ECO:0000313" key="11">
    <source>
        <dbReference type="Proteomes" id="UP000314986"/>
    </source>
</evidence>
<dbReference type="InterPro" id="IPR015919">
    <property type="entry name" value="Cadherin-like_sf"/>
</dbReference>
<reference evidence="11" key="1">
    <citation type="journal article" date="2006" name="Science">
        <title>Ancient noncoding elements conserved in the human genome.</title>
        <authorList>
            <person name="Venkatesh B."/>
            <person name="Kirkness E.F."/>
            <person name="Loh Y.H."/>
            <person name="Halpern A.L."/>
            <person name="Lee A.P."/>
            <person name="Johnson J."/>
            <person name="Dandona N."/>
            <person name="Viswanathan L.D."/>
            <person name="Tay A."/>
            <person name="Venter J.C."/>
            <person name="Strausberg R.L."/>
            <person name="Brenner S."/>
        </authorList>
    </citation>
    <scope>NUCLEOTIDE SEQUENCE [LARGE SCALE GENOMIC DNA]</scope>
</reference>